<reference evidence="2 3" key="1">
    <citation type="submission" date="2024-09" db="EMBL/GenBank/DDBJ databases">
        <authorList>
            <person name="Sun Q."/>
            <person name="Mori K."/>
        </authorList>
    </citation>
    <scope>NUCLEOTIDE SEQUENCE [LARGE SCALE GENOMIC DNA]</scope>
    <source>
        <strain evidence="2 3">TBRC 0563</strain>
    </source>
</reference>
<keyword evidence="3" id="KW-1185">Reference proteome</keyword>
<sequence>MRGYIALIAVPALAATGAVRPAYAAPSPGADVRMEYGHPEIAKDNSGVTWHWVLTNQGSTGAETVVATHRVSADQKIVGASQPCAASQAVGDIVCRFDSIKPGESRTGWIKTAVAATGGTLRVNAQVTWRETPGILPGIGEPSPVDAGVSAIGSQGVSAPGAGGPAAGPGVR</sequence>
<accession>A0ABV5YIS5</accession>
<evidence type="ECO:0008006" key="4">
    <source>
        <dbReference type="Google" id="ProtNLM"/>
    </source>
</evidence>
<dbReference type="Proteomes" id="UP001589627">
    <property type="component" value="Unassembled WGS sequence"/>
</dbReference>
<keyword evidence="1" id="KW-0732">Signal</keyword>
<evidence type="ECO:0000313" key="2">
    <source>
        <dbReference type="EMBL" id="MFB9834451.1"/>
    </source>
</evidence>
<dbReference type="EMBL" id="JBHLZP010000139">
    <property type="protein sequence ID" value="MFB9834451.1"/>
    <property type="molecule type" value="Genomic_DNA"/>
</dbReference>
<proteinExistence type="predicted"/>
<dbReference type="RefSeq" id="WP_378204074.1">
    <property type="nucleotide sequence ID" value="NZ_JBHLZP010000139.1"/>
</dbReference>
<name>A0ABV5YIS5_9ACTN</name>
<protein>
    <recommendedName>
        <fullName evidence="4">DUF11 domain-containing protein</fullName>
    </recommendedName>
</protein>
<comment type="caution">
    <text evidence="2">The sequence shown here is derived from an EMBL/GenBank/DDBJ whole genome shotgun (WGS) entry which is preliminary data.</text>
</comment>
<feature type="chain" id="PRO_5045690689" description="DUF11 domain-containing protein" evidence="1">
    <location>
        <begin position="25"/>
        <end position="172"/>
    </location>
</feature>
<feature type="signal peptide" evidence="1">
    <location>
        <begin position="1"/>
        <end position="24"/>
    </location>
</feature>
<evidence type="ECO:0000256" key="1">
    <source>
        <dbReference type="SAM" id="SignalP"/>
    </source>
</evidence>
<organism evidence="2 3">
    <name type="scientific">Actinoallomurus acaciae</name>
    <dbReference type="NCBI Taxonomy" id="502577"/>
    <lineage>
        <taxon>Bacteria</taxon>
        <taxon>Bacillati</taxon>
        <taxon>Actinomycetota</taxon>
        <taxon>Actinomycetes</taxon>
        <taxon>Streptosporangiales</taxon>
        <taxon>Thermomonosporaceae</taxon>
        <taxon>Actinoallomurus</taxon>
    </lineage>
</organism>
<gene>
    <name evidence="2" type="ORF">ACFFNX_19910</name>
</gene>
<evidence type="ECO:0000313" key="3">
    <source>
        <dbReference type="Proteomes" id="UP001589627"/>
    </source>
</evidence>